<dbReference type="Pfam" id="PF12146">
    <property type="entry name" value="Hydrolase_4"/>
    <property type="match status" value="1"/>
</dbReference>
<feature type="chain" id="PRO_5029658932" evidence="1">
    <location>
        <begin position="25"/>
        <end position="393"/>
    </location>
</feature>
<dbReference type="EMBL" id="AP022598">
    <property type="protein sequence ID" value="BBY75754.1"/>
    <property type="molecule type" value="Genomic_DNA"/>
</dbReference>
<protein>
    <submittedName>
        <fullName evidence="3">Lipase</fullName>
    </submittedName>
</protein>
<dbReference type="PIRSF" id="PIRSF029171">
    <property type="entry name" value="Esterase_LipA"/>
    <property type="match status" value="1"/>
</dbReference>
<dbReference type="RefSeq" id="WP_163766551.1">
    <property type="nucleotide sequence ID" value="NZ_AP022598.1"/>
</dbReference>
<evidence type="ECO:0000313" key="4">
    <source>
        <dbReference type="Proteomes" id="UP000466554"/>
    </source>
</evidence>
<dbReference type="GO" id="GO:0016042">
    <property type="term" value="P:lipid catabolic process"/>
    <property type="evidence" value="ECO:0007669"/>
    <property type="project" value="InterPro"/>
</dbReference>
<evidence type="ECO:0000256" key="1">
    <source>
        <dbReference type="SAM" id="SignalP"/>
    </source>
</evidence>
<evidence type="ECO:0000259" key="2">
    <source>
        <dbReference type="Pfam" id="PF12146"/>
    </source>
</evidence>
<dbReference type="SUPFAM" id="SSF53474">
    <property type="entry name" value="alpha/beta-Hydrolases"/>
    <property type="match status" value="1"/>
</dbReference>
<dbReference type="GO" id="GO:0004806">
    <property type="term" value="F:triacylglycerol lipase activity"/>
    <property type="evidence" value="ECO:0007669"/>
    <property type="project" value="InterPro"/>
</dbReference>
<proteinExistence type="predicted"/>
<feature type="signal peptide" evidence="1">
    <location>
        <begin position="1"/>
        <end position="24"/>
    </location>
</feature>
<reference evidence="3 4" key="1">
    <citation type="journal article" date="2019" name="Emerg. Microbes Infect.">
        <title>Comprehensive subspecies identification of 175 nontuberculous mycobacteria species based on 7547 genomic profiles.</title>
        <authorList>
            <person name="Matsumoto Y."/>
            <person name="Kinjo T."/>
            <person name="Motooka D."/>
            <person name="Nabeya D."/>
            <person name="Jung N."/>
            <person name="Uechi K."/>
            <person name="Horii T."/>
            <person name="Iida T."/>
            <person name="Fujita J."/>
            <person name="Nakamura S."/>
        </authorList>
    </citation>
    <scope>NUCLEOTIDE SEQUENCE [LARGE SCALE GENOMIC DNA]</scope>
    <source>
        <strain evidence="3 4">JCM 6367</strain>
    </source>
</reference>
<dbReference type="PANTHER" id="PTHR34853">
    <property type="match status" value="1"/>
</dbReference>
<gene>
    <name evidence="3" type="ORF">MPRF_26530</name>
</gene>
<dbReference type="PROSITE" id="PS51257">
    <property type="entry name" value="PROKAR_LIPOPROTEIN"/>
    <property type="match status" value="1"/>
</dbReference>
<organism evidence="3 4">
    <name type="scientific">Mycolicibacterium parafortuitum</name>
    <name type="common">Mycobacterium parafortuitum</name>
    <dbReference type="NCBI Taxonomy" id="39692"/>
    <lineage>
        <taxon>Bacteria</taxon>
        <taxon>Bacillati</taxon>
        <taxon>Actinomycetota</taxon>
        <taxon>Actinomycetes</taxon>
        <taxon>Mycobacteriales</taxon>
        <taxon>Mycobacteriaceae</taxon>
        <taxon>Mycolicibacterium</taxon>
    </lineage>
</organism>
<dbReference type="PANTHER" id="PTHR34853:SF1">
    <property type="entry name" value="LIPASE 5"/>
    <property type="match status" value="1"/>
</dbReference>
<feature type="domain" description="Serine aminopeptidase S33" evidence="2">
    <location>
        <begin position="120"/>
        <end position="364"/>
    </location>
</feature>
<dbReference type="AlphaFoldDB" id="A0A7I7U322"/>
<dbReference type="InterPro" id="IPR022742">
    <property type="entry name" value="Hydrolase_4"/>
</dbReference>
<keyword evidence="1" id="KW-0732">Signal</keyword>
<name>A0A7I7U322_MYCPF</name>
<evidence type="ECO:0000313" key="3">
    <source>
        <dbReference type="EMBL" id="BBY75754.1"/>
    </source>
</evidence>
<dbReference type="InterPro" id="IPR029058">
    <property type="entry name" value="AB_hydrolase_fold"/>
</dbReference>
<sequence>MAEYLRRGLAGLAALVLLAGCSTSTEPPPTAPTPELRAGQLLTARPLTTAAALPSAADTRLITYVSEDSHGEPIVVSGTVAVPKTEPPQGGWPVISWAHGTTGYADTCAPSADTADGLIHDYTSRVRPMLDGWLARGYAVLQTDYQGLGTPGGHPYVDGTSEANTVTDIVRAARALDSGIGTQWLAVGHSQGGQAALFTAQDAQARDPDLDLAGVVAIAPGGVDMGQAVDLIRAGRPEVEASQRFLPLLVLGAAVVDPSVDPDAIFTAAARPLLTTARTECVAQIDTVPTVPASEVLAPDADLTGLQTYLAHQDPIGVMPKVPVMIVQGSADAAVPVAGIDKLTAALCDKGAAVEYRVYPGQDHRGVIGAADRDMQDFVEAARTGRAADNCPR</sequence>
<dbReference type="Proteomes" id="UP000466554">
    <property type="component" value="Chromosome"/>
</dbReference>
<dbReference type="Gene3D" id="3.40.50.1820">
    <property type="entry name" value="alpha/beta hydrolase"/>
    <property type="match status" value="2"/>
</dbReference>
<accession>A0A7I7U322</accession>
<dbReference type="InterPro" id="IPR005152">
    <property type="entry name" value="Lipase_secreted"/>
</dbReference>